<gene>
    <name evidence="2" type="ORF">BO94DRAFT_313212</name>
</gene>
<name>A0A317X5R0_9EURO</name>
<proteinExistence type="predicted"/>
<evidence type="ECO:0000313" key="2">
    <source>
        <dbReference type="EMBL" id="PWY93913.1"/>
    </source>
</evidence>
<reference evidence="2 3" key="1">
    <citation type="submission" date="2016-12" db="EMBL/GenBank/DDBJ databases">
        <title>The genomes of Aspergillus section Nigri reveals drivers in fungal speciation.</title>
        <authorList>
            <consortium name="DOE Joint Genome Institute"/>
            <person name="Vesth T.C."/>
            <person name="Nybo J."/>
            <person name="Theobald S."/>
            <person name="Brandl J."/>
            <person name="Frisvad J.C."/>
            <person name="Nielsen K.F."/>
            <person name="Lyhne E.K."/>
            <person name="Kogle M.E."/>
            <person name="Kuo A."/>
            <person name="Riley R."/>
            <person name="Clum A."/>
            <person name="Nolan M."/>
            <person name="Lipzen A."/>
            <person name="Salamov A."/>
            <person name="Henrissat B."/>
            <person name="Wiebenga A."/>
            <person name="De Vries R.P."/>
            <person name="Grigoriev I.V."/>
            <person name="Mortensen U.H."/>
            <person name="Andersen M.R."/>
            <person name="Baker S.E."/>
        </authorList>
    </citation>
    <scope>NUCLEOTIDE SEQUENCE [LARGE SCALE GENOMIC DNA]</scope>
    <source>
        <strain evidence="2 3">CBS 115572</strain>
    </source>
</reference>
<accession>A0A317X5R0</accession>
<dbReference type="RefSeq" id="XP_025470674.1">
    <property type="nucleotide sequence ID" value="XM_025606840.1"/>
</dbReference>
<organism evidence="2 3">
    <name type="scientific">Aspergillus sclerotioniger CBS 115572</name>
    <dbReference type="NCBI Taxonomy" id="1450535"/>
    <lineage>
        <taxon>Eukaryota</taxon>
        <taxon>Fungi</taxon>
        <taxon>Dikarya</taxon>
        <taxon>Ascomycota</taxon>
        <taxon>Pezizomycotina</taxon>
        <taxon>Eurotiomycetes</taxon>
        <taxon>Eurotiomycetidae</taxon>
        <taxon>Eurotiales</taxon>
        <taxon>Aspergillaceae</taxon>
        <taxon>Aspergillus</taxon>
        <taxon>Aspergillus subgen. Circumdati</taxon>
    </lineage>
</organism>
<keyword evidence="3" id="KW-1185">Reference proteome</keyword>
<evidence type="ECO:0008006" key="4">
    <source>
        <dbReference type="Google" id="ProtNLM"/>
    </source>
</evidence>
<keyword evidence="1" id="KW-1133">Transmembrane helix</keyword>
<protein>
    <recommendedName>
        <fullName evidence="4">Transmembrane protein</fullName>
    </recommendedName>
</protein>
<dbReference type="GeneID" id="37108983"/>
<sequence length="86" mass="9649">MAQTHVSGFTFGDVTLYGIVRPCQLVHHQRVNLVLLARFALLLSSCLLFSSLFFPLPFFFLFLSVPMLSVLSPFFALEPCVPHPAH</sequence>
<dbReference type="AlphaFoldDB" id="A0A317X5R0"/>
<evidence type="ECO:0000313" key="3">
    <source>
        <dbReference type="Proteomes" id="UP000246702"/>
    </source>
</evidence>
<keyword evidence="1" id="KW-0472">Membrane</keyword>
<feature type="transmembrane region" description="Helical" evidence="1">
    <location>
        <begin position="31"/>
        <end position="52"/>
    </location>
</feature>
<dbReference type="Proteomes" id="UP000246702">
    <property type="component" value="Unassembled WGS sequence"/>
</dbReference>
<keyword evidence="1" id="KW-0812">Transmembrane</keyword>
<dbReference type="EMBL" id="MSFK01000005">
    <property type="protein sequence ID" value="PWY93913.1"/>
    <property type="molecule type" value="Genomic_DNA"/>
</dbReference>
<comment type="caution">
    <text evidence="2">The sequence shown here is derived from an EMBL/GenBank/DDBJ whole genome shotgun (WGS) entry which is preliminary data.</text>
</comment>
<evidence type="ECO:0000256" key="1">
    <source>
        <dbReference type="SAM" id="Phobius"/>
    </source>
</evidence>